<comment type="caution">
    <text evidence="3">The sequence shown here is derived from an EMBL/GenBank/DDBJ whole genome shotgun (WGS) entry which is preliminary data.</text>
</comment>
<dbReference type="PATRIC" id="fig|742738.3.peg.839"/>
<dbReference type="CDD" id="cd07341">
    <property type="entry name" value="M56_BlaR1_MecR1_like"/>
    <property type="match status" value="1"/>
</dbReference>
<keyword evidence="1" id="KW-0472">Membrane</keyword>
<proteinExistence type="predicted"/>
<dbReference type="Proteomes" id="UP000029585">
    <property type="component" value="Unassembled WGS sequence"/>
</dbReference>
<dbReference type="PANTHER" id="PTHR34978:SF3">
    <property type="entry name" value="SLR0241 PROTEIN"/>
    <property type="match status" value="1"/>
</dbReference>
<keyword evidence="1" id="KW-0812">Transmembrane</keyword>
<dbReference type="EMBL" id="ADLO01000030">
    <property type="protein sequence ID" value="KGF56723.1"/>
    <property type="molecule type" value="Genomic_DNA"/>
</dbReference>
<keyword evidence="4" id="KW-1185">Reference proteome</keyword>
<accession>A0A096BBE9</accession>
<feature type="transmembrane region" description="Helical" evidence="1">
    <location>
        <begin position="113"/>
        <end position="131"/>
    </location>
</feature>
<sequence length="670" mass="73446">MREFLSGLFEVSLTMGAVTALLLVLSPVWKRRFRPQWRCWAWLLVALRLAVPFNVSLPRAPVVLEAPAPAAVSAAWVEEGGFQGVELTARTLPPGEAAPEAAGRGVSLTTAELAFAVWAAVAAGVLAGRLLRYAAFRRRTARWCTPAGTYEGVPVYACALLSSPALTGLLRPRILLPEGVEEERRAFALAHEAMHARRRDLWSKALLLWVCALHWFNPLVWLLRRAAERDMEIACDAAVLAGRDGEWRRRYGAALLSFVPAGRPAPLTSQFAGGARGLKERFRALMDASAKRPGRAALLLVLCAALLGGPLVACQSRAPEESLPDGTYWATLSLSDWWTAGEEGIELLLSLVEVDTDTMTLLRVAPEKTSLPVADDVTLGNHGDSGLDGFLQWAALSSYWPMVLEAEVVGGEITALTWHDASLPLDPDPLSQWEQKADHPASHYTGLPDGTYWAIPMSATDWEEAGKRGRELSLRSVTMDPDTMTVTTTDGFSGISLPVAEDVVLGGGETELSDFLNRPDWGTGAVLELEVTGGKITALTAWEARFSVEELAPDGDYIIGNLYDFRAENASGFPICFKARMYEVEEDTWRVTNLIGTSTFRVDEADLCREDGTPYEGGVLSFLNEFCADSDELYWRRHPEPYPFVNRLTLQATVRGGYITSLTRLPEPEW</sequence>
<dbReference type="RefSeq" id="WP_044939146.1">
    <property type="nucleotide sequence ID" value="NZ_KN174161.1"/>
</dbReference>
<feature type="transmembrane region" description="Helical" evidence="1">
    <location>
        <begin position="6"/>
        <end position="25"/>
    </location>
</feature>
<dbReference type="PANTHER" id="PTHR34978">
    <property type="entry name" value="POSSIBLE SENSOR-TRANSDUCER PROTEIN BLAR"/>
    <property type="match status" value="1"/>
</dbReference>
<feature type="domain" description="Peptidase M56" evidence="2">
    <location>
        <begin position="8"/>
        <end position="284"/>
    </location>
</feature>
<gene>
    <name evidence="3" type="ORF">HMPREF9460_00803</name>
</gene>
<dbReference type="InterPro" id="IPR008756">
    <property type="entry name" value="Peptidase_M56"/>
</dbReference>
<dbReference type="HOGENOM" id="CLU_409787_0_0_9"/>
<evidence type="ECO:0000259" key="2">
    <source>
        <dbReference type="Pfam" id="PF05569"/>
    </source>
</evidence>
<organism evidence="3 4">
    <name type="scientific">Flavonifractor plautii 1_3_50AFAA</name>
    <dbReference type="NCBI Taxonomy" id="742738"/>
    <lineage>
        <taxon>Bacteria</taxon>
        <taxon>Bacillati</taxon>
        <taxon>Bacillota</taxon>
        <taxon>Clostridia</taxon>
        <taxon>Eubacteriales</taxon>
        <taxon>Oscillospiraceae</taxon>
        <taxon>Flavonifractor</taxon>
    </lineage>
</organism>
<keyword evidence="1" id="KW-1133">Transmembrane helix</keyword>
<dbReference type="Pfam" id="PF05569">
    <property type="entry name" value="Peptidase_M56"/>
    <property type="match status" value="1"/>
</dbReference>
<evidence type="ECO:0000313" key="4">
    <source>
        <dbReference type="Proteomes" id="UP000029585"/>
    </source>
</evidence>
<dbReference type="AlphaFoldDB" id="A0A096BBE9"/>
<protein>
    <recommendedName>
        <fullName evidence="2">Peptidase M56 domain-containing protein</fullName>
    </recommendedName>
</protein>
<reference evidence="3 4" key="1">
    <citation type="submission" date="2011-08" db="EMBL/GenBank/DDBJ databases">
        <title>The Genome Sequence of Clostridium orbiscindens 1_3_50AFAA.</title>
        <authorList>
            <consortium name="The Broad Institute Genome Sequencing Platform"/>
            <person name="Earl A."/>
            <person name="Ward D."/>
            <person name="Feldgarden M."/>
            <person name="Gevers D."/>
            <person name="Daigneault M."/>
            <person name="Strauss J."/>
            <person name="Allen-Vercoe E."/>
            <person name="Young S.K."/>
            <person name="Zeng Q."/>
            <person name="Gargeya S."/>
            <person name="Fitzgerald M."/>
            <person name="Haas B."/>
            <person name="Abouelleil A."/>
            <person name="Alvarado L."/>
            <person name="Arachchi H.M."/>
            <person name="Berlin A."/>
            <person name="Brown A."/>
            <person name="Chapman S.B."/>
            <person name="Chen Z."/>
            <person name="Dunbar C."/>
            <person name="Freedman E."/>
            <person name="Gearin G."/>
            <person name="Gellesch M."/>
            <person name="Goldberg J."/>
            <person name="Griggs A."/>
            <person name="Gujja S."/>
            <person name="Heiman D."/>
            <person name="Howarth C."/>
            <person name="Larson L."/>
            <person name="Lui A."/>
            <person name="MacDonald P.J.P."/>
            <person name="Montmayeur A."/>
            <person name="Murphy C."/>
            <person name="Neiman D."/>
            <person name="Pearson M."/>
            <person name="Priest M."/>
            <person name="Roberts A."/>
            <person name="Saif S."/>
            <person name="Shea T."/>
            <person name="Shenoy N."/>
            <person name="Sisk P."/>
            <person name="Stolte C."/>
            <person name="Sykes S."/>
            <person name="Wortman J."/>
            <person name="Nusbaum C."/>
            <person name="Birren B."/>
        </authorList>
    </citation>
    <scope>NUCLEOTIDE SEQUENCE [LARGE SCALE GENOMIC DNA]</scope>
    <source>
        <strain evidence="3 4">1_3_50AFAA</strain>
    </source>
</reference>
<name>A0A096BBE9_FLAPL</name>
<dbReference type="eggNOG" id="COG4219">
    <property type="taxonomic scope" value="Bacteria"/>
</dbReference>
<evidence type="ECO:0000313" key="3">
    <source>
        <dbReference type="EMBL" id="KGF56723.1"/>
    </source>
</evidence>
<evidence type="ECO:0000256" key="1">
    <source>
        <dbReference type="SAM" id="Phobius"/>
    </source>
</evidence>
<dbReference type="InterPro" id="IPR052173">
    <property type="entry name" value="Beta-lactam_resp_regulator"/>
</dbReference>
<feature type="transmembrane region" description="Helical" evidence="1">
    <location>
        <begin position="206"/>
        <end position="223"/>
    </location>
</feature>